<reference evidence="1 2" key="2">
    <citation type="submission" date="2018-05" db="EMBL/GenBank/DDBJ databases">
        <title>Lysogenic conversion of Stenotrophomonas maltophilia by temperate phage DLP4.</title>
        <authorList>
            <person name="Dennis J."/>
            <person name="Stothard P."/>
        </authorList>
    </citation>
    <scope>NUCLEOTIDE SEQUENCE [LARGE SCALE GENOMIC DNA]</scope>
</reference>
<accession>A0A2S1GN48</accession>
<sequence length="207" mass="23181">MASQVGICNRALTKLGEKRITSLDEDSKAAAALNSMYDDVLDACLREHVWSFAKTRAQLAALADPPLFGFGYQYRLPADFLRLIQIGQFLVYPRTDTRGLFSVENGNILTDLPAPLYVRYTKRITDPNAMDPLFREVFACRLAAEACESLTQSSTKRQAAWAEHDRAIAQAIRVNAIERPSQPMGDDTWLESRNGVPYLAETPIVRQ</sequence>
<evidence type="ECO:0000313" key="2">
    <source>
        <dbReference type="Proteomes" id="UP000246280"/>
    </source>
</evidence>
<proteinExistence type="predicted"/>
<dbReference type="RefSeq" id="YP_009800745.1">
    <property type="nucleotide sequence ID" value="NC_047958.1"/>
</dbReference>
<evidence type="ECO:0000313" key="1">
    <source>
        <dbReference type="EMBL" id="AWD90806.1"/>
    </source>
</evidence>
<organism evidence="1 2">
    <name type="scientific">Burkholderia phage vB_BmuP_KL4</name>
    <dbReference type="NCBI Taxonomy" id="2115967"/>
    <lineage>
        <taxon>Viruses</taxon>
        <taxon>Duplodnaviria</taxon>
        <taxon>Heunggongvirae</taxon>
        <taxon>Uroviricota</taxon>
        <taxon>Caudoviricetes</taxon>
        <taxon>Kelquatrovirus</taxon>
        <taxon>Kelquatrovirus KL4</taxon>
    </lineage>
</organism>
<protein>
    <recommendedName>
        <fullName evidence="3">Tail tubular protein A</fullName>
    </recommendedName>
</protein>
<reference evidence="1 2" key="1">
    <citation type="submission" date="2018-03" db="EMBL/GenBank/DDBJ databases">
        <authorList>
            <person name="Keele B.F."/>
        </authorList>
    </citation>
    <scope>NUCLEOTIDE SEQUENCE [LARGE SCALE GENOMIC DNA]</scope>
</reference>
<name>A0A2S1GN48_9CAUD</name>
<evidence type="ECO:0008006" key="3">
    <source>
        <dbReference type="Google" id="ProtNLM"/>
    </source>
</evidence>
<dbReference type="EMBL" id="MH128984">
    <property type="protein sequence ID" value="AWD90806.1"/>
    <property type="molecule type" value="Genomic_DNA"/>
</dbReference>
<dbReference type="Proteomes" id="UP000246280">
    <property type="component" value="Segment"/>
</dbReference>
<dbReference type="KEGG" id="vg:54991248"/>
<keyword evidence="2" id="KW-1185">Reference proteome</keyword>
<dbReference type="GeneID" id="54991248"/>